<dbReference type="Proteomes" id="UP000257109">
    <property type="component" value="Unassembled WGS sequence"/>
</dbReference>
<gene>
    <name evidence="1" type="ORF">CR513_52531</name>
</gene>
<sequence length="213" mass="24504">MISPWGRQDQILLLPLKLWSHNRGMPDTMRQDKIEELIQGGLPQLLGTKTKRMLSLEGMNIEEGTDSLVCLDTSARIDTLMGIEALARRHLETQRRYQHHSRRIYRWVFELGQKTILESKIRPYHEQLGGFLAERIDTRGYIDLLITFGDPRALWSISVHYLVVEVDTSYNVLINRPTLNTLGGIVSTPHLVMNFSSSNDQVVIVKADHKMAW</sequence>
<evidence type="ECO:0000313" key="2">
    <source>
        <dbReference type="Proteomes" id="UP000257109"/>
    </source>
</evidence>
<dbReference type="OrthoDB" id="2919534at2759"/>
<reference evidence="1" key="1">
    <citation type="submission" date="2018-05" db="EMBL/GenBank/DDBJ databases">
        <title>Draft genome of Mucuna pruriens seed.</title>
        <authorList>
            <person name="Nnadi N.E."/>
            <person name="Vos R."/>
            <person name="Hasami M.H."/>
            <person name="Devisetty U.K."/>
            <person name="Aguiy J.C."/>
        </authorList>
    </citation>
    <scope>NUCLEOTIDE SEQUENCE [LARGE SCALE GENOMIC DNA]</scope>
    <source>
        <strain evidence="1">JCA_2017</strain>
    </source>
</reference>
<comment type="caution">
    <text evidence="1">The sequence shown here is derived from an EMBL/GenBank/DDBJ whole genome shotgun (WGS) entry which is preliminary data.</text>
</comment>
<organism evidence="1 2">
    <name type="scientific">Mucuna pruriens</name>
    <name type="common">Velvet bean</name>
    <name type="synonym">Dolichos pruriens</name>
    <dbReference type="NCBI Taxonomy" id="157652"/>
    <lineage>
        <taxon>Eukaryota</taxon>
        <taxon>Viridiplantae</taxon>
        <taxon>Streptophyta</taxon>
        <taxon>Embryophyta</taxon>
        <taxon>Tracheophyta</taxon>
        <taxon>Spermatophyta</taxon>
        <taxon>Magnoliopsida</taxon>
        <taxon>eudicotyledons</taxon>
        <taxon>Gunneridae</taxon>
        <taxon>Pentapetalae</taxon>
        <taxon>rosids</taxon>
        <taxon>fabids</taxon>
        <taxon>Fabales</taxon>
        <taxon>Fabaceae</taxon>
        <taxon>Papilionoideae</taxon>
        <taxon>50 kb inversion clade</taxon>
        <taxon>NPAAA clade</taxon>
        <taxon>indigoferoid/millettioid clade</taxon>
        <taxon>Phaseoleae</taxon>
        <taxon>Mucuna</taxon>
    </lineage>
</organism>
<proteinExistence type="predicted"/>
<dbReference type="EMBL" id="QJKJ01012518">
    <property type="protein sequence ID" value="RDX68477.1"/>
    <property type="molecule type" value="Genomic_DNA"/>
</dbReference>
<dbReference type="AlphaFoldDB" id="A0A371ER00"/>
<feature type="non-terminal residue" evidence="1">
    <location>
        <position position="1"/>
    </location>
</feature>
<evidence type="ECO:0000313" key="1">
    <source>
        <dbReference type="EMBL" id="RDX68477.1"/>
    </source>
</evidence>
<accession>A0A371ER00</accession>
<keyword evidence="2" id="KW-1185">Reference proteome</keyword>
<name>A0A371ER00_MUCPR</name>
<protein>
    <submittedName>
        <fullName evidence="1">Uncharacterized protein</fullName>
    </submittedName>
</protein>